<evidence type="ECO:0000256" key="1">
    <source>
        <dbReference type="ARBA" id="ARBA00022741"/>
    </source>
</evidence>
<dbReference type="Pfam" id="PF08482">
    <property type="entry name" value="HrpB_C"/>
    <property type="match status" value="1"/>
</dbReference>
<dbReference type="InterPro" id="IPR027417">
    <property type="entry name" value="P-loop_NTPase"/>
</dbReference>
<dbReference type="RefSeq" id="WP_183266812.1">
    <property type="nucleotide sequence ID" value="NZ_JACHFJ010000009.1"/>
</dbReference>
<dbReference type="SMART" id="SM00490">
    <property type="entry name" value="HELICc"/>
    <property type="match status" value="1"/>
</dbReference>
<evidence type="ECO:0000256" key="3">
    <source>
        <dbReference type="ARBA" id="ARBA00022806"/>
    </source>
</evidence>
<dbReference type="Pfam" id="PF00270">
    <property type="entry name" value="DEAD"/>
    <property type="match status" value="1"/>
</dbReference>
<dbReference type="Pfam" id="PF00271">
    <property type="entry name" value="Helicase_C"/>
    <property type="match status" value="1"/>
</dbReference>
<organism evidence="7 8">
    <name type="scientific">Acidocella aromatica</name>
    <dbReference type="NCBI Taxonomy" id="1303579"/>
    <lineage>
        <taxon>Bacteria</taxon>
        <taxon>Pseudomonadati</taxon>
        <taxon>Pseudomonadota</taxon>
        <taxon>Alphaproteobacteria</taxon>
        <taxon>Acetobacterales</taxon>
        <taxon>Acidocellaceae</taxon>
        <taxon>Acidocella</taxon>
    </lineage>
</organism>
<dbReference type="Pfam" id="PF04408">
    <property type="entry name" value="WHD_HA2"/>
    <property type="match status" value="1"/>
</dbReference>
<proteinExistence type="predicted"/>
<dbReference type="InterPro" id="IPR048333">
    <property type="entry name" value="HA2_WH"/>
</dbReference>
<keyword evidence="2 7" id="KW-0378">Hydrolase</keyword>
<dbReference type="NCBIfam" id="TIGR01970">
    <property type="entry name" value="DEAH_box_HrpB"/>
    <property type="match status" value="1"/>
</dbReference>
<feature type="domain" description="Helicase ATP-binding" evidence="5">
    <location>
        <begin position="15"/>
        <end position="176"/>
    </location>
</feature>
<dbReference type="EMBL" id="JACHFJ010000009">
    <property type="protein sequence ID" value="MBB5373795.1"/>
    <property type="molecule type" value="Genomic_DNA"/>
</dbReference>
<reference evidence="7 8" key="1">
    <citation type="submission" date="2020-08" db="EMBL/GenBank/DDBJ databases">
        <title>Genomic Encyclopedia of Type Strains, Phase IV (KMG-IV): sequencing the most valuable type-strain genomes for metagenomic binning, comparative biology and taxonomic classification.</title>
        <authorList>
            <person name="Goeker M."/>
        </authorList>
    </citation>
    <scope>NUCLEOTIDE SEQUENCE [LARGE SCALE GENOMIC DNA]</scope>
    <source>
        <strain evidence="7 8">DSM 27026</strain>
    </source>
</reference>
<dbReference type="EC" id="3.6.4.13" evidence="7"/>
<evidence type="ECO:0000313" key="8">
    <source>
        <dbReference type="Proteomes" id="UP000553706"/>
    </source>
</evidence>
<dbReference type="GO" id="GO:0005524">
    <property type="term" value="F:ATP binding"/>
    <property type="evidence" value="ECO:0007669"/>
    <property type="project" value="UniProtKB-KW"/>
</dbReference>
<evidence type="ECO:0000313" key="7">
    <source>
        <dbReference type="EMBL" id="MBB5373795.1"/>
    </source>
</evidence>
<dbReference type="CDD" id="cd18791">
    <property type="entry name" value="SF2_C_RHA"/>
    <property type="match status" value="1"/>
</dbReference>
<name>A0A840VKV3_9PROT</name>
<keyword evidence="8" id="KW-1185">Reference proteome</keyword>
<dbReference type="Gene3D" id="1.20.120.1080">
    <property type="match status" value="1"/>
</dbReference>
<dbReference type="Proteomes" id="UP000553706">
    <property type="component" value="Unassembled WGS sequence"/>
</dbReference>
<evidence type="ECO:0000259" key="6">
    <source>
        <dbReference type="PROSITE" id="PS51194"/>
    </source>
</evidence>
<keyword evidence="4" id="KW-0067">ATP-binding</keyword>
<dbReference type="Gene3D" id="3.40.50.300">
    <property type="entry name" value="P-loop containing nucleotide triphosphate hydrolases"/>
    <property type="match status" value="2"/>
</dbReference>
<dbReference type="GO" id="GO:0003676">
    <property type="term" value="F:nucleic acid binding"/>
    <property type="evidence" value="ECO:0007669"/>
    <property type="project" value="InterPro"/>
</dbReference>
<dbReference type="InterPro" id="IPR011545">
    <property type="entry name" value="DEAD/DEAH_box_helicase_dom"/>
</dbReference>
<comment type="caution">
    <text evidence="7">The sequence shown here is derived from an EMBL/GenBank/DDBJ whole genome shotgun (WGS) entry which is preliminary data.</text>
</comment>
<dbReference type="InterPro" id="IPR014001">
    <property type="entry name" value="Helicase_ATP-bd"/>
</dbReference>
<evidence type="ECO:0000256" key="2">
    <source>
        <dbReference type="ARBA" id="ARBA00022801"/>
    </source>
</evidence>
<protein>
    <submittedName>
        <fullName evidence="7">ATP-dependent helicase HrpB</fullName>
        <ecNumber evidence="7">3.6.4.13</ecNumber>
    </submittedName>
</protein>
<evidence type="ECO:0000259" key="5">
    <source>
        <dbReference type="PROSITE" id="PS51192"/>
    </source>
</evidence>
<dbReference type="AlphaFoldDB" id="A0A840VKV3"/>
<dbReference type="PROSITE" id="PS51194">
    <property type="entry name" value="HELICASE_CTER"/>
    <property type="match status" value="1"/>
</dbReference>
<dbReference type="GO" id="GO:0003724">
    <property type="term" value="F:RNA helicase activity"/>
    <property type="evidence" value="ECO:0007669"/>
    <property type="project" value="UniProtKB-EC"/>
</dbReference>
<evidence type="ECO:0000256" key="4">
    <source>
        <dbReference type="ARBA" id="ARBA00022840"/>
    </source>
</evidence>
<gene>
    <name evidence="7" type="ORF">HNP71_002060</name>
</gene>
<accession>A0A840VKV3</accession>
<dbReference type="PANTHER" id="PTHR43519:SF1">
    <property type="entry name" value="ATP-DEPENDENT RNA HELICASE HRPB"/>
    <property type="match status" value="1"/>
</dbReference>
<dbReference type="InterPro" id="IPR010225">
    <property type="entry name" value="HrpB"/>
</dbReference>
<dbReference type="GO" id="GO:0016787">
    <property type="term" value="F:hydrolase activity"/>
    <property type="evidence" value="ECO:0007669"/>
    <property type="project" value="UniProtKB-KW"/>
</dbReference>
<keyword evidence="3 7" id="KW-0347">Helicase</keyword>
<sequence length="796" mass="85540">MIDLPVKDILPELLRTLNQEARNAVLVAPPGAGKTTLVPLAAMQAGMGKILLLEPRRLAARAAAMRMAELLGESAGQRIGFRTRLESAVGPQTVVEVITEGLLTSRLLSDPGLTGVNLVIFDEVHERSLEADLALALVLDLQRNLRPELRILAMSATAEAEKISRLLDAPVIESAGKMFPVEVQHAKRDIMSPRDLPEAAAKAVREAIVAHPGDILVFLPGMSEIRRTQAALEKCPALVLPLHGDLSREAQDTALREHKGRRVVLSTSIAETSLTVPGVRIVIDGGYRRAPVLDGATGLTRLTTMRISRAAATQRAGRAGRLGPGVAIRLWSETLHRGLALFETPEILAAELSGLVLACAAWGEAPAALPFIDPPPDGAVKAARALLEELGAVDGSGRITPLGREMARLRAEPRLAAMMLASDAKPERAMAAEIAAILEERDFLSRDASADLRLRLEALAGRGEGDRAIVSRVRQAARIYRNRLGVGQVPASGEPGQLLAAAFPDRIGQARGEIGSYRLSGGGSGNLSPTDPLARARLLVVSALEAKGNRIRLAAPLELEALPPSLRARCKTTRETGFDPVSNSISVRERVRLGALVLADRNAQATPDEVQAALANALSTRLDQLDWTEAAENFCARVAVMRGIDPDYPDLSRPALAASVQEWLAPYLAGMTSLRDARNVDVLAVLRDWVGHERAMRLDRELPAELRLKRGTVRIDYSGPVPVASARAHVFYGTDATPKLAGGKVPLQLALLSPAGRPIAITADLAGFWRGGWADARRDMRGRYPKHDWPETPWTE</sequence>
<dbReference type="PANTHER" id="PTHR43519">
    <property type="entry name" value="ATP-DEPENDENT RNA HELICASE HRPB"/>
    <property type="match status" value="1"/>
</dbReference>
<dbReference type="InterPro" id="IPR007502">
    <property type="entry name" value="Helicase-assoc_dom"/>
</dbReference>
<dbReference type="PROSITE" id="PS51192">
    <property type="entry name" value="HELICASE_ATP_BIND_1"/>
    <property type="match status" value="1"/>
</dbReference>
<dbReference type="InterPro" id="IPR001650">
    <property type="entry name" value="Helicase_C-like"/>
</dbReference>
<feature type="domain" description="Helicase C-terminal" evidence="6">
    <location>
        <begin position="203"/>
        <end position="363"/>
    </location>
</feature>
<dbReference type="InterPro" id="IPR013689">
    <property type="entry name" value="RNA_helicase_ATP-dep_HrpB_C"/>
</dbReference>
<dbReference type="PIRSF" id="PIRSF005496">
    <property type="entry name" value="ATP_hel_hrpB"/>
    <property type="match status" value="1"/>
</dbReference>
<dbReference type="SMART" id="SM00487">
    <property type="entry name" value="DEXDc"/>
    <property type="match status" value="1"/>
</dbReference>
<keyword evidence="1" id="KW-0547">Nucleotide-binding</keyword>
<dbReference type="SUPFAM" id="SSF52540">
    <property type="entry name" value="P-loop containing nucleoside triphosphate hydrolases"/>
    <property type="match status" value="1"/>
</dbReference>
<dbReference type="SMART" id="SM00847">
    <property type="entry name" value="HA2"/>
    <property type="match status" value="1"/>
</dbReference>